<dbReference type="AlphaFoldDB" id="A0AAV9Q132"/>
<evidence type="ECO:0000313" key="2">
    <source>
        <dbReference type="EMBL" id="KAK5532751.1"/>
    </source>
</evidence>
<proteinExistence type="predicted"/>
<evidence type="ECO:0000256" key="1">
    <source>
        <dbReference type="SAM" id="MobiDB-lite"/>
    </source>
</evidence>
<gene>
    <name evidence="2" type="ORF">LTR25_007454</name>
</gene>
<name>A0AAV9Q132_9PEZI</name>
<evidence type="ECO:0000313" key="3">
    <source>
        <dbReference type="Proteomes" id="UP001345827"/>
    </source>
</evidence>
<comment type="caution">
    <text evidence="2">The sequence shown here is derived from an EMBL/GenBank/DDBJ whole genome shotgun (WGS) entry which is preliminary data.</text>
</comment>
<sequence>MPHQSETFLPPLLVPGTSDEVTFTYEPRLSMSRPPSSSSSSTSSSTSKYGSWEVNDLLVKQYPPLFHAATSVDSFFRAVVALPDLRHLEISCPGQPTSQRYRKDIVDYALISLRLAVESANPVQLETLTLAPIHPGAILYLRPHLTFGSSPAASRVWRRIKKLDIEMDSFEYGRDHPSDQLKIIHSYLQALPSLEHFKFTWTGNKGPCPLALHVEPCTSRPTSLHCSNACPDSSTKSSCRPLKFRHLKTMYLGNVSLDAHQAAGFIMSHRKVLHEFQFDRCHLRSGTWDDALAPLTRIVGNDRWKHKREEVMDVPLLLSSVDDKSMMECVQEPLWDDVIRKSRGLKTLRKMSLRTREMVPEQVKRLLRTARVGWH</sequence>
<dbReference type="Proteomes" id="UP001345827">
    <property type="component" value="Unassembled WGS sequence"/>
</dbReference>
<organism evidence="2 3">
    <name type="scientific">Vermiconidia calcicola</name>
    <dbReference type="NCBI Taxonomy" id="1690605"/>
    <lineage>
        <taxon>Eukaryota</taxon>
        <taxon>Fungi</taxon>
        <taxon>Dikarya</taxon>
        <taxon>Ascomycota</taxon>
        <taxon>Pezizomycotina</taxon>
        <taxon>Dothideomycetes</taxon>
        <taxon>Dothideomycetidae</taxon>
        <taxon>Mycosphaerellales</taxon>
        <taxon>Extremaceae</taxon>
        <taxon>Vermiconidia</taxon>
    </lineage>
</organism>
<feature type="compositionally biased region" description="Low complexity" evidence="1">
    <location>
        <begin position="30"/>
        <end position="47"/>
    </location>
</feature>
<feature type="region of interest" description="Disordered" evidence="1">
    <location>
        <begin position="26"/>
        <end position="48"/>
    </location>
</feature>
<accession>A0AAV9Q132</accession>
<dbReference type="EMBL" id="JAXLQG010000014">
    <property type="protein sequence ID" value="KAK5532751.1"/>
    <property type="molecule type" value="Genomic_DNA"/>
</dbReference>
<keyword evidence="3" id="KW-1185">Reference proteome</keyword>
<protein>
    <submittedName>
        <fullName evidence="2">Uncharacterized protein</fullName>
    </submittedName>
</protein>
<reference evidence="2 3" key="1">
    <citation type="submission" date="2023-06" db="EMBL/GenBank/DDBJ databases">
        <title>Black Yeasts Isolated from many extreme environments.</title>
        <authorList>
            <person name="Coleine C."/>
            <person name="Stajich J.E."/>
            <person name="Selbmann L."/>
        </authorList>
    </citation>
    <scope>NUCLEOTIDE SEQUENCE [LARGE SCALE GENOMIC DNA]</scope>
    <source>
        <strain evidence="2 3">CCFEE 5887</strain>
    </source>
</reference>